<feature type="transmembrane region" description="Helical" evidence="6">
    <location>
        <begin position="306"/>
        <end position="335"/>
    </location>
</feature>
<keyword evidence="5 6" id="KW-0472">Membrane</keyword>
<evidence type="ECO:0000313" key="7">
    <source>
        <dbReference type="EMBL" id="MBW6393475.1"/>
    </source>
</evidence>
<evidence type="ECO:0000256" key="1">
    <source>
        <dbReference type="ARBA" id="ARBA00004141"/>
    </source>
</evidence>
<feature type="transmembrane region" description="Helical" evidence="6">
    <location>
        <begin position="71"/>
        <end position="92"/>
    </location>
</feature>
<name>A0ABS6ZTT4_9GAMM</name>
<protein>
    <submittedName>
        <fullName evidence="7">AI-2E family transporter</fullName>
    </submittedName>
</protein>
<dbReference type="PANTHER" id="PTHR21716">
    <property type="entry name" value="TRANSMEMBRANE PROTEIN"/>
    <property type="match status" value="1"/>
</dbReference>
<proteinExistence type="inferred from homology"/>
<feature type="transmembrane region" description="Helical" evidence="6">
    <location>
        <begin position="153"/>
        <end position="172"/>
    </location>
</feature>
<comment type="subcellular location">
    <subcellularLocation>
        <location evidence="1">Membrane</location>
        <topology evidence="1">Multi-pass membrane protein</topology>
    </subcellularLocation>
</comment>
<feature type="transmembrane region" description="Helical" evidence="6">
    <location>
        <begin position="41"/>
        <end position="59"/>
    </location>
</feature>
<dbReference type="InterPro" id="IPR002549">
    <property type="entry name" value="AI-2E-like"/>
</dbReference>
<reference evidence="7 8" key="1">
    <citation type="submission" date="2021-07" db="EMBL/GenBank/DDBJ databases">
        <authorList>
            <person name="So Y."/>
        </authorList>
    </citation>
    <scope>NUCLEOTIDE SEQUENCE [LARGE SCALE GENOMIC DNA]</scope>
    <source>
        <strain evidence="7 8">Y3S6</strain>
    </source>
</reference>
<accession>A0ABS6ZTT4</accession>
<dbReference type="Pfam" id="PF01594">
    <property type="entry name" value="AI-2E_transport"/>
    <property type="match status" value="1"/>
</dbReference>
<feature type="transmembrane region" description="Helical" evidence="6">
    <location>
        <begin position="212"/>
        <end position="240"/>
    </location>
</feature>
<gene>
    <name evidence="7" type="ORF">KPL81_20185</name>
</gene>
<keyword evidence="8" id="KW-1185">Reference proteome</keyword>
<organism evidence="7 8">
    <name type="scientific">Billgrantia antri</name>
    <dbReference type="NCBI Taxonomy" id="2846777"/>
    <lineage>
        <taxon>Bacteria</taxon>
        <taxon>Pseudomonadati</taxon>
        <taxon>Pseudomonadota</taxon>
        <taxon>Gammaproteobacteria</taxon>
        <taxon>Oceanospirillales</taxon>
        <taxon>Halomonadaceae</taxon>
        <taxon>Billgrantia</taxon>
    </lineage>
</organism>
<evidence type="ECO:0000256" key="5">
    <source>
        <dbReference type="ARBA" id="ARBA00023136"/>
    </source>
</evidence>
<dbReference type="EMBL" id="JAHYCA010000010">
    <property type="protein sequence ID" value="MBW6393475.1"/>
    <property type="molecule type" value="Genomic_DNA"/>
</dbReference>
<evidence type="ECO:0000256" key="2">
    <source>
        <dbReference type="ARBA" id="ARBA00009773"/>
    </source>
</evidence>
<comment type="caution">
    <text evidence="7">The sequence shown here is derived from an EMBL/GenBank/DDBJ whole genome shotgun (WGS) entry which is preliminary data.</text>
</comment>
<feature type="transmembrane region" description="Helical" evidence="6">
    <location>
        <begin position="18"/>
        <end position="35"/>
    </location>
</feature>
<evidence type="ECO:0000256" key="6">
    <source>
        <dbReference type="SAM" id="Phobius"/>
    </source>
</evidence>
<dbReference type="RefSeq" id="WP_219793653.1">
    <property type="nucleotide sequence ID" value="NZ_JAHYCA010000010.1"/>
</dbReference>
<evidence type="ECO:0000313" key="8">
    <source>
        <dbReference type="Proteomes" id="UP000769617"/>
    </source>
</evidence>
<sequence length="355" mass="37832">MADRDSATNSISHFTRRALIVIGLVGLVSVLLYFANQLLGVLLLVFASVLVAVAIDGMVRLCWRYLPLSRPWALVLVAILIVLILVGLGALVGPPLMTQLSQLAQELPQAFQQLIGMVRELPGSERVLGGGDEPARSLAQPVLNRITTALSTTFDAITSFLLVLLVGFYLVVDPAEYARNLLMLCPPARRERLGQVLCMQGRALRWWLISRLISMLFIGVLVALGLAIMGVPMAGALGLIAGLFTFIPYLGPILGVIPTVLIAILQAPQLGLYAVLLYLCIETLESNVVTPLAAKGMVRLPPAYTVVVQLAGGAVAGVAGVMLATPLAVAVAVAVQMLYVEDLLGDEVEVLGQRK</sequence>
<keyword evidence="3 6" id="KW-0812">Transmembrane</keyword>
<evidence type="ECO:0000256" key="3">
    <source>
        <dbReference type="ARBA" id="ARBA00022692"/>
    </source>
</evidence>
<comment type="similarity">
    <text evidence="2">Belongs to the autoinducer-2 exporter (AI-2E) (TC 2.A.86) family.</text>
</comment>
<feature type="transmembrane region" description="Helical" evidence="6">
    <location>
        <begin position="246"/>
        <end position="265"/>
    </location>
</feature>
<dbReference type="Proteomes" id="UP000769617">
    <property type="component" value="Unassembled WGS sequence"/>
</dbReference>
<dbReference type="PANTHER" id="PTHR21716:SF62">
    <property type="entry name" value="TRANSPORT PROTEIN YDBI-RELATED"/>
    <property type="match status" value="1"/>
</dbReference>
<evidence type="ECO:0000256" key="4">
    <source>
        <dbReference type="ARBA" id="ARBA00022989"/>
    </source>
</evidence>
<keyword evidence="4 6" id="KW-1133">Transmembrane helix</keyword>
<feature type="transmembrane region" description="Helical" evidence="6">
    <location>
        <begin position="272"/>
        <end position="294"/>
    </location>
</feature>